<dbReference type="CDD" id="cd14797">
    <property type="entry name" value="DUF302"/>
    <property type="match status" value="1"/>
</dbReference>
<name>A0A4Q7WY34_9ACTN</name>
<gene>
    <name evidence="2" type="ORF">EV645_5126</name>
</gene>
<evidence type="ECO:0000259" key="1">
    <source>
        <dbReference type="Pfam" id="PF03625"/>
    </source>
</evidence>
<organism evidence="2 3">
    <name type="scientific">Kribbella rubisoli</name>
    <dbReference type="NCBI Taxonomy" id="3075929"/>
    <lineage>
        <taxon>Bacteria</taxon>
        <taxon>Bacillati</taxon>
        <taxon>Actinomycetota</taxon>
        <taxon>Actinomycetes</taxon>
        <taxon>Propionibacteriales</taxon>
        <taxon>Kribbellaceae</taxon>
        <taxon>Kribbella</taxon>
    </lineage>
</organism>
<dbReference type="RefSeq" id="WP_130446426.1">
    <property type="nucleotide sequence ID" value="NZ_SHKR01000013.1"/>
</dbReference>
<dbReference type="InterPro" id="IPR005180">
    <property type="entry name" value="DUF302"/>
</dbReference>
<dbReference type="AlphaFoldDB" id="A0A4Q7WY34"/>
<dbReference type="EMBL" id="SHKR01000013">
    <property type="protein sequence ID" value="RZU14259.1"/>
    <property type="molecule type" value="Genomic_DNA"/>
</dbReference>
<dbReference type="InterPro" id="IPR035923">
    <property type="entry name" value="TT1751-like_sf"/>
</dbReference>
<dbReference type="OrthoDB" id="3358967at2"/>
<protein>
    <submittedName>
        <fullName evidence="2">Uncharacterized protein (DUF302 family)</fullName>
    </submittedName>
</protein>
<dbReference type="Gene3D" id="3.30.310.70">
    <property type="entry name" value="TT1751-like domain"/>
    <property type="match status" value="1"/>
</dbReference>
<evidence type="ECO:0000313" key="2">
    <source>
        <dbReference type="EMBL" id="RZU14259.1"/>
    </source>
</evidence>
<proteinExistence type="predicted"/>
<sequence>MSNQNFVAVSHEVVRWSIDTGTTFEDFQARYEAAVPVLDLVRMERLRAGRASWDAVLAAAEENAPHGFMRFWSTDVGATMRLAGDPGSCATYLMGNHTIAERMYRHDPAVMLYAPLRTAIHQDRQGATLFSIDQPSTRFYSFDVPDIAAVGQELDRKVANLLKVLDVTVPPALSAAAASDR</sequence>
<evidence type="ECO:0000313" key="3">
    <source>
        <dbReference type="Proteomes" id="UP000292027"/>
    </source>
</evidence>
<dbReference type="SUPFAM" id="SSF103247">
    <property type="entry name" value="TT1751-like"/>
    <property type="match status" value="1"/>
</dbReference>
<keyword evidence="3" id="KW-1185">Reference proteome</keyword>
<reference evidence="2 3" key="1">
    <citation type="journal article" date="2015" name="Stand. Genomic Sci.">
        <title>Genomic Encyclopedia of Bacterial and Archaeal Type Strains, Phase III: the genomes of soil and plant-associated and newly described type strains.</title>
        <authorList>
            <person name="Whitman W.B."/>
            <person name="Woyke T."/>
            <person name="Klenk H.P."/>
            <person name="Zhou Y."/>
            <person name="Lilburn T.G."/>
            <person name="Beck B.J."/>
            <person name="De Vos P."/>
            <person name="Vandamme P."/>
            <person name="Eisen J.A."/>
            <person name="Garrity G."/>
            <person name="Hugenholtz P."/>
            <person name="Kyrpides N.C."/>
        </authorList>
    </citation>
    <scope>NUCLEOTIDE SEQUENCE [LARGE SCALE GENOMIC DNA]</scope>
    <source>
        <strain evidence="2 3">VKM Ac-2540</strain>
    </source>
</reference>
<dbReference type="Proteomes" id="UP000292027">
    <property type="component" value="Unassembled WGS sequence"/>
</dbReference>
<accession>A0A4Q7WY34</accession>
<feature type="domain" description="DUF302" evidence="1">
    <location>
        <begin position="75"/>
        <end position="134"/>
    </location>
</feature>
<dbReference type="Pfam" id="PF03625">
    <property type="entry name" value="DUF302"/>
    <property type="match status" value="1"/>
</dbReference>
<comment type="caution">
    <text evidence="2">The sequence shown here is derived from an EMBL/GenBank/DDBJ whole genome shotgun (WGS) entry which is preliminary data.</text>
</comment>